<dbReference type="EMBL" id="NGKA01000027">
    <property type="protein sequence ID" value="RSU09008.1"/>
    <property type="molecule type" value="Genomic_DNA"/>
</dbReference>
<keyword evidence="2" id="KW-1185">Reference proteome</keyword>
<accession>A0A430ALM5</accession>
<gene>
    <name evidence="1" type="ORF">CBF29_12415</name>
</gene>
<dbReference type="Gene3D" id="1.10.287.1890">
    <property type="match status" value="1"/>
</dbReference>
<keyword evidence="1" id="KW-0489">Methyltransferase</keyword>
<dbReference type="RefSeq" id="WP_126810044.1">
    <property type="nucleotide sequence ID" value="NZ_NGKA01000027.1"/>
</dbReference>
<dbReference type="Pfam" id="PF04816">
    <property type="entry name" value="TrmK"/>
    <property type="match status" value="1"/>
</dbReference>
<evidence type="ECO:0000313" key="2">
    <source>
        <dbReference type="Proteomes" id="UP000287605"/>
    </source>
</evidence>
<reference evidence="1 2" key="1">
    <citation type="submission" date="2017-05" db="EMBL/GenBank/DDBJ databases">
        <title>Vagococcus spp. assemblies.</title>
        <authorList>
            <person name="Gulvik C.A."/>
        </authorList>
    </citation>
    <scope>NUCLEOTIDE SEQUENCE [LARGE SCALE GENOMIC DNA]</scope>
    <source>
        <strain evidence="1 2">CCUG 51432</strain>
    </source>
</reference>
<proteinExistence type="predicted"/>
<dbReference type="AlphaFoldDB" id="A0A430ALM5"/>
<organism evidence="1 2">
    <name type="scientific">Vagococcus elongatus</name>
    <dbReference type="NCBI Taxonomy" id="180344"/>
    <lineage>
        <taxon>Bacteria</taxon>
        <taxon>Bacillati</taxon>
        <taxon>Bacillota</taxon>
        <taxon>Bacilli</taxon>
        <taxon>Lactobacillales</taxon>
        <taxon>Enterococcaceae</taxon>
        <taxon>Vagococcus</taxon>
    </lineage>
</organism>
<dbReference type="PANTHER" id="PTHR38451:SF1">
    <property type="entry name" value="TRNA (ADENINE(22)-N(1))-METHYLTRANSFERASE"/>
    <property type="match status" value="1"/>
</dbReference>
<dbReference type="GO" id="GO:0032259">
    <property type="term" value="P:methylation"/>
    <property type="evidence" value="ECO:0007669"/>
    <property type="project" value="UniProtKB-KW"/>
</dbReference>
<dbReference type="OrthoDB" id="5881184at2"/>
<dbReference type="PIRSF" id="PIRSF018637">
    <property type="entry name" value="TrmK"/>
    <property type="match status" value="1"/>
</dbReference>
<dbReference type="InterPro" id="IPR029063">
    <property type="entry name" value="SAM-dependent_MTases_sf"/>
</dbReference>
<dbReference type="Proteomes" id="UP000287605">
    <property type="component" value="Unassembled WGS sequence"/>
</dbReference>
<dbReference type="SUPFAM" id="SSF53335">
    <property type="entry name" value="S-adenosyl-L-methionine-dependent methyltransferases"/>
    <property type="match status" value="1"/>
</dbReference>
<dbReference type="InterPro" id="IPR006901">
    <property type="entry name" value="TrmK"/>
</dbReference>
<dbReference type="PANTHER" id="PTHR38451">
    <property type="entry name" value="TRNA (ADENINE(22)-N(1))-METHYLTRANSFERASE"/>
    <property type="match status" value="1"/>
</dbReference>
<protein>
    <submittedName>
        <fullName evidence="1">SAM-dependent methyltransferase</fullName>
    </submittedName>
</protein>
<evidence type="ECO:0000313" key="1">
    <source>
        <dbReference type="EMBL" id="RSU09008.1"/>
    </source>
</evidence>
<keyword evidence="1" id="KW-0808">Transferase</keyword>
<name>A0A430ALM5_9ENTE</name>
<dbReference type="Gene3D" id="3.40.50.150">
    <property type="entry name" value="Vaccinia Virus protein VP39"/>
    <property type="match status" value="1"/>
</dbReference>
<comment type="caution">
    <text evidence="1">The sequence shown here is derived from an EMBL/GenBank/DDBJ whole genome shotgun (WGS) entry which is preliminary data.</text>
</comment>
<sequence length="233" mass="26233">MNEHKLSARLQAIADLVPKNARLADIGSDHGYLPAWLVLNKKIPFAVAGEVVEGPYASARSLVASSNLQDKIDVRLGDGLEVITASDNIDVITIAGMGGSLIREILQRGQDTEQLTGQETLILQPNVGEYTLRRWLAKAGYGIIHEEILKEDDKIYEIIVAVKKSDACSYSQKELFFGPILLENQTEIFYEKWQKQLEKHQYILAGLKKAGQRDQEKISRTEEKIEWMKELLI</sequence>
<dbReference type="GO" id="GO:0160105">
    <property type="term" value="F:tRNA (adenine(22)-N1)-methyltransferase activity"/>
    <property type="evidence" value="ECO:0007669"/>
    <property type="project" value="InterPro"/>
</dbReference>